<proteinExistence type="predicted"/>
<comment type="caution">
    <text evidence="2">The sequence shown here is derived from an EMBL/GenBank/DDBJ whole genome shotgun (WGS) entry which is preliminary data.</text>
</comment>
<evidence type="ECO:0000256" key="1">
    <source>
        <dbReference type="SAM" id="Coils"/>
    </source>
</evidence>
<dbReference type="AlphaFoldDB" id="A0A1A0H910"/>
<name>A0A1A0H910_9ASCO</name>
<dbReference type="RefSeq" id="XP_018710890.1">
    <property type="nucleotide sequence ID" value="XM_018854221.1"/>
</dbReference>
<keyword evidence="3" id="KW-1185">Reference proteome</keyword>
<sequence length="385" mass="45299">MPRITSIWDYPLVEDLFLEDVMHPDIPKYVEHFQRYHQYPKLDPHAFDVHDSRFQRQVKWAHLMVDYFHHIPDEILSETHRWIGLFEPLEVRQFVRVKSAKDQGVVLLHFSSPSSKTDRLYDKEIGLVKIFFHNLYLKLIHDLNLEKTQQELDRLETKSGRACNAREWDTFNIEEACFLRNLIETKLCIELLAKAQISFESESGFMLVEEYKLEKTDFLLSPFLHRLMRESPQQIRYEELLARLFDENGPIGSEQSSINIDVLARGREWRGFKFGFPKSLKGRVAELLQAHVRSSYNKFHILHYTESPYDENKLEAFGVMRVSSRSYPRGSFDNPGEYCNTSLDLSEDYRECLECGRLILPNLGCPNECKDPLTGFDESWGFLSC</sequence>
<organism evidence="2 3">
    <name type="scientific">Metschnikowia bicuspidata var. bicuspidata NRRL YB-4993</name>
    <dbReference type="NCBI Taxonomy" id="869754"/>
    <lineage>
        <taxon>Eukaryota</taxon>
        <taxon>Fungi</taxon>
        <taxon>Dikarya</taxon>
        <taxon>Ascomycota</taxon>
        <taxon>Saccharomycotina</taxon>
        <taxon>Pichiomycetes</taxon>
        <taxon>Metschnikowiaceae</taxon>
        <taxon>Metschnikowia</taxon>
    </lineage>
</organism>
<dbReference type="Proteomes" id="UP000092555">
    <property type="component" value="Unassembled WGS sequence"/>
</dbReference>
<accession>A0A1A0H910</accession>
<gene>
    <name evidence="2" type="ORF">METBIDRAFT_12388</name>
</gene>
<dbReference type="EMBL" id="LXTC01000004">
    <property type="protein sequence ID" value="OBA20368.1"/>
    <property type="molecule type" value="Genomic_DNA"/>
</dbReference>
<evidence type="ECO:0000313" key="3">
    <source>
        <dbReference type="Proteomes" id="UP000092555"/>
    </source>
</evidence>
<reference evidence="2 3" key="1">
    <citation type="submission" date="2016-05" db="EMBL/GenBank/DDBJ databases">
        <title>Comparative genomics of biotechnologically important yeasts.</title>
        <authorList>
            <consortium name="DOE Joint Genome Institute"/>
            <person name="Riley R."/>
            <person name="Haridas S."/>
            <person name="Wolfe K.H."/>
            <person name="Lopes M.R."/>
            <person name="Hittinger C.T."/>
            <person name="Goker M."/>
            <person name="Salamov A."/>
            <person name="Wisecaver J."/>
            <person name="Long T.M."/>
            <person name="Aerts A.L."/>
            <person name="Barry K."/>
            <person name="Choi C."/>
            <person name="Clum A."/>
            <person name="Coughlan A.Y."/>
            <person name="Deshpande S."/>
            <person name="Douglass A.P."/>
            <person name="Hanson S.J."/>
            <person name="Klenk H.-P."/>
            <person name="LaButti K."/>
            <person name="Lapidus A."/>
            <person name="Lindquist E."/>
            <person name="Lipzen A."/>
            <person name="Meier-kolthoff J.P."/>
            <person name="Ohm R.A."/>
            <person name="Otillar R.P."/>
            <person name="Pangilinan J."/>
            <person name="Peng Y."/>
            <person name="Rokas A."/>
            <person name="Rosa C.A."/>
            <person name="Scheuner C."/>
            <person name="Sibirny A.A."/>
            <person name="Slot J.C."/>
            <person name="Stielow J.B."/>
            <person name="Sun H."/>
            <person name="Kurtzman C.P."/>
            <person name="Blackwell M."/>
            <person name="Grigoriev I.V."/>
            <person name="Jeffries T.W."/>
        </authorList>
    </citation>
    <scope>NUCLEOTIDE SEQUENCE [LARGE SCALE GENOMIC DNA]</scope>
    <source>
        <strain evidence="2 3">NRRL YB-4993</strain>
    </source>
</reference>
<evidence type="ECO:0000313" key="2">
    <source>
        <dbReference type="EMBL" id="OBA20368.1"/>
    </source>
</evidence>
<feature type="coiled-coil region" evidence="1">
    <location>
        <begin position="138"/>
        <end position="165"/>
    </location>
</feature>
<keyword evidence="1" id="KW-0175">Coiled coil</keyword>
<protein>
    <submittedName>
        <fullName evidence="2">Uncharacterized protein</fullName>
    </submittedName>
</protein>
<dbReference type="GeneID" id="30027197"/>